<dbReference type="RefSeq" id="WP_152751877.1">
    <property type="nucleotide sequence ID" value="NZ_VUBA01000266.1"/>
</dbReference>
<dbReference type="Proteomes" id="UP000325438">
    <property type="component" value="Unassembled WGS sequence"/>
</dbReference>
<proteinExistence type="predicted"/>
<dbReference type="AlphaFoldDB" id="A0A5N7K0Z9"/>
<reference evidence="1 2" key="1">
    <citation type="submission" date="2019-09" db="EMBL/GenBank/DDBJ databases">
        <title>The draft genomes of Allium pathogen Pseudomonas sp.</title>
        <authorList>
            <person name="Fujikawa T."/>
            <person name="Sawada H."/>
        </authorList>
    </citation>
    <scope>NUCLEOTIDE SEQUENCE [LARGE SCALE GENOMIC DNA]</scope>
    <source>
        <strain evidence="1 2">MAFF 730085</strain>
    </source>
</reference>
<evidence type="ECO:0000313" key="1">
    <source>
        <dbReference type="EMBL" id="MPQ87348.1"/>
    </source>
</evidence>
<protein>
    <submittedName>
        <fullName evidence="1">Uncharacterized protein</fullName>
    </submittedName>
</protein>
<evidence type="ECO:0000313" key="2">
    <source>
        <dbReference type="Proteomes" id="UP000325438"/>
    </source>
</evidence>
<comment type="caution">
    <text evidence="1">The sequence shown here is derived from an EMBL/GenBank/DDBJ whole genome shotgun (WGS) entry which is preliminary data.</text>
</comment>
<accession>A0A5N7K0Z9</accession>
<name>A0A5N7K0Z9_9PSED</name>
<gene>
    <name evidence="1" type="ORF">F0170_27280</name>
</gene>
<dbReference type="EMBL" id="VUBA01000266">
    <property type="protein sequence ID" value="MPQ87348.1"/>
    <property type="molecule type" value="Genomic_DNA"/>
</dbReference>
<sequence length="138" mass="15843">MLKHPFLNIPYVPKLQYLLGGFDIYDRENSLGAAIATYDVNQPEDRAYLIQHLIIDRSTDLNYRHKKSLVDVLSAALNDNDYDFSKPLTQDLNSHCALPNGWDCMDNPRGFFEDIYNLAKAGWKDDLQKASLEDSSTW</sequence>
<organism evidence="1 2">
    <name type="scientific">Pseudomonas kitaguniensis</name>
    <dbReference type="NCBI Taxonomy" id="2607908"/>
    <lineage>
        <taxon>Bacteria</taxon>
        <taxon>Pseudomonadati</taxon>
        <taxon>Pseudomonadota</taxon>
        <taxon>Gammaproteobacteria</taxon>
        <taxon>Pseudomonadales</taxon>
        <taxon>Pseudomonadaceae</taxon>
        <taxon>Pseudomonas</taxon>
    </lineage>
</organism>